<evidence type="ECO:0000259" key="3">
    <source>
        <dbReference type="Pfam" id="PF01370"/>
    </source>
</evidence>
<dbReference type="Proteomes" id="UP000655570">
    <property type="component" value="Unassembled WGS sequence"/>
</dbReference>
<dbReference type="Gene3D" id="3.40.50.720">
    <property type="entry name" value="NAD(P)-binding Rossmann-like Domain"/>
    <property type="match status" value="1"/>
</dbReference>
<protein>
    <submittedName>
        <fullName evidence="4">Nucleoside-diphosphate sugar epimerase</fullName>
    </submittedName>
</protein>
<feature type="region of interest" description="Disordered" evidence="1">
    <location>
        <begin position="1"/>
        <end position="62"/>
    </location>
</feature>
<dbReference type="InterPro" id="IPR051783">
    <property type="entry name" value="NAD(P)-dependent_oxidoreduct"/>
</dbReference>
<reference evidence="4 5" key="1">
    <citation type="submission" date="2020-08" db="EMBL/GenBank/DDBJ databases">
        <title>A Genomic Blueprint of the Chicken Gut Microbiome.</title>
        <authorList>
            <person name="Gilroy R."/>
            <person name="Ravi A."/>
            <person name="Getino M."/>
            <person name="Pursley I."/>
            <person name="Horton D.L."/>
            <person name="Alikhan N.-F."/>
            <person name="Baker D."/>
            <person name="Gharbi K."/>
            <person name="Hall N."/>
            <person name="Watson M."/>
            <person name="Adriaenssens E.M."/>
            <person name="Foster-Nyarko E."/>
            <person name="Jarju S."/>
            <person name="Secka A."/>
            <person name="Antonio M."/>
            <person name="Oren A."/>
            <person name="Chaudhuri R."/>
            <person name="La Ragione R.M."/>
            <person name="Hildebrand F."/>
            <person name="Pallen M.J."/>
        </authorList>
    </citation>
    <scope>NUCLEOTIDE SEQUENCE [LARGE SCALE GENOMIC DNA]</scope>
    <source>
        <strain evidence="4 5">Sa2CUA9</strain>
    </source>
</reference>
<keyword evidence="2" id="KW-1133">Transmembrane helix</keyword>
<dbReference type="InterPro" id="IPR001509">
    <property type="entry name" value="Epimerase_deHydtase"/>
</dbReference>
<name>A0ABR8TYE3_9CELL</name>
<dbReference type="Pfam" id="PF01370">
    <property type="entry name" value="Epimerase"/>
    <property type="match status" value="1"/>
</dbReference>
<gene>
    <name evidence="4" type="ORF">H9641_08635</name>
</gene>
<sequence>MSEGSVRSRRSAPGAGTPGPSSAPGEDDGRASGAVGQGDGAATDAASDGQGERPGADDTTVVVGEGRVAALVREALGGRGQERAPTEANDLAAPWIAGARTVVVVAPAGEFGIRALKGETRRAFLVEQARRVVRAAAAHGVRQVVAVTSATVHGASADRPVVEDADPVSPDAAGFVADLVAFEEALAHEVGLAGEPVRLAVLRPAVVVGPEVDTILTRHFEAPRLLVVKGSERPWQLVHTDDLAAAVRLVADGGLSGTFTVGAIDELGEPDVVTPAELVERTGLATVSLPAATAFGAAERLHRVGVLPSPASDMAFVVHPWTVSARGLHEAGWVPAWSSAECVDVLMDGVRGRIAVGGRRVGGRDAAALGAAGAAVALLGTAAIWRQARRR</sequence>
<evidence type="ECO:0000313" key="5">
    <source>
        <dbReference type="Proteomes" id="UP000655570"/>
    </source>
</evidence>
<evidence type="ECO:0000256" key="2">
    <source>
        <dbReference type="SAM" id="Phobius"/>
    </source>
</evidence>
<keyword evidence="5" id="KW-1185">Reference proteome</keyword>
<dbReference type="EMBL" id="JACSQF010000007">
    <property type="protein sequence ID" value="MBD7980782.1"/>
    <property type="molecule type" value="Genomic_DNA"/>
</dbReference>
<evidence type="ECO:0000313" key="4">
    <source>
        <dbReference type="EMBL" id="MBD7980782.1"/>
    </source>
</evidence>
<dbReference type="PANTHER" id="PTHR48079">
    <property type="entry name" value="PROTEIN YEEZ"/>
    <property type="match status" value="1"/>
</dbReference>
<feature type="compositionally biased region" description="Low complexity" evidence="1">
    <location>
        <begin position="11"/>
        <end position="24"/>
    </location>
</feature>
<organism evidence="4 5">
    <name type="scientific">Oerskovia merdavium</name>
    <dbReference type="NCBI Taxonomy" id="2762227"/>
    <lineage>
        <taxon>Bacteria</taxon>
        <taxon>Bacillati</taxon>
        <taxon>Actinomycetota</taxon>
        <taxon>Actinomycetes</taxon>
        <taxon>Micrococcales</taxon>
        <taxon>Cellulomonadaceae</taxon>
        <taxon>Oerskovia</taxon>
    </lineage>
</organism>
<feature type="domain" description="NAD-dependent epimerase/dehydratase" evidence="3">
    <location>
        <begin position="127"/>
        <end position="253"/>
    </location>
</feature>
<comment type="caution">
    <text evidence="4">The sequence shown here is derived from an EMBL/GenBank/DDBJ whole genome shotgun (WGS) entry which is preliminary data.</text>
</comment>
<dbReference type="PANTHER" id="PTHR48079:SF6">
    <property type="entry name" value="NAD(P)-BINDING DOMAIN-CONTAINING PROTEIN-RELATED"/>
    <property type="match status" value="1"/>
</dbReference>
<accession>A0ABR8TYE3</accession>
<feature type="compositionally biased region" description="Low complexity" evidence="1">
    <location>
        <begin position="40"/>
        <end position="49"/>
    </location>
</feature>
<proteinExistence type="predicted"/>
<feature type="transmembrane region" description="Helical" evidence="2">
    <location>
        <begin position="366"/>
        <end position="385"/>
    </location>
</feature>
<keyword evidence="2" id="KW-0472">Membrane</keyword>
<evidence type="ECO:0000256" key="1">
    <source>
        <dbReference type="SAM" id="MobiDB-lite"/>
    </source>
</evidence>
<dbReference type="InterPro" id="IPR036291">
    <property type="entry name" value="NAD(P)-bd_dom_sf"/>
</dbReference>
<keyword evidence="2" id="KW-0812">Transmembrane</keyword>
<dbReference type="SUPFAM" id="SSF51735">
    <property type="entry name" value="NAD(P)-binding Rossmann-fold domains"/>
    <property type="match status" value="1"/>
</dbReference>
<dbReference type="RefSeq" id="WP_191802847.1">
    <property type="nucleotide sequence ID" value="NZ_JACSQF010000007.1"/>
</dbReference>